<gene>
    <name evidence="12" type="ORF">K469DRAFT_727962</name>
</gene>
<keyword evidence="3 11" id="KW-0813">Transport</keyword>
<keyword evidence="13" id="KW-1185">Reference proteome</keyword>
<accession>A0A6A6DY59</accession>
<dbReference type="AlphaFoldDB" id="A0A6A6DY59"/>
<evidence type="ECO:0000256" key="11">
    <source>
        <dbReference type="RuleBase" id="RU000488"/>
    </source>
</evidence>
<keyword evidence="6" id="KW-0999">Mitochondrion inner membrane</keyword>
<evidence type="ECO:0000256" key="7">
    <source>
        <dbReference type="ARBA" id="ARBA00022989"/>
    </source>
</evidence>
<dbReference type="EMBL" id="ML994641">
    <property type="protein sequence ID" value="KAF2183715.1"/>
    <property type="molecule type" value="Genomic_DNA"/>
</dbReference>
<dbReference type="InterPro" id="IPR002067">
    <property type="entry name" value="MCP"/>
</dbReference>
<evidence type="ECO:0000256" key="8">
    <source>
        <dbReference type="ARBA" id="ARBA00023128"/>
    </source>
</evidence>
<dbReference type="PROSITE" id="PS50920">
    <property type="entry name" value="SOLCAR"/>
    <property type="match status" value="3"/>
</dbReference>
<evidence type="ECO:0000256" key="10">
    <source>
        <dbReference type="PROSITE-ProRule" id="PRU00282"/>
    </source>
</evidence>
<evidence type="ECO:0000256" key="6">
    <source>
        <dbReference type="ARBA" id="ARBA00022792"/>
    </source>
</evidence>
<keyword evidence="5" id="KW-0677">Repeat</keyword>
<dbReference type="SUPFAM" id="SSF103506">
    <property type="entry name" value="Mitochondrial carrier"/>
    <property type="match status" value="1"/>
</dbReference>
<keyword evidence="9 10" id="KW-0472">Membrane</keyword>
<comment type="similarity">
    <text evidence="2 11">Belongs to the mitochondrial carrier (TC 2.A.29) family.</text>
</comment>
<protein>
    <submittedName>
        <fullName evidence="12">Mitochondrial carrier</fullName>
    </submittedName>
</protein>
<feature type="repeat" description="Solcar" evidence="10">
    <location>
        <begin position="104"/>
        <end position="191"/>
    </location>
</feature>
<dbReference type="PRINTS" id="PR00784">
    <property type="entry name" value="MTUNCOUPLING"/>
</dbReference>
<name>A0A6A6DY59_9PEZI</name>
<sequence length="291" mass="31773">MISIIKKNTKLLCSGAAASMAACFTHPLDQTKYRMQILSSRVSLVRTVHSFAVRDGFLSLWEGLSASILRQSTYSTTRFALYDLFSRKVTSISHSSTSGPSPPATIACAGLAGGMAGLVGNPAEVVLVRMCADGAKPPSERFAYRNALSALIRVGREDGVRAYFRGLGPNVVRSVLMNVSQITTYTEAKRQLMKQLRLEDSIGTHVFASFVAGTVATTVCAPADVLKSRFQNASNTESGKRTSIMRYIVETTRREGPGFLMKGWTPAWLRLAPNTVLTFVFMEKLKAIFVR</sequence>
<dbReference type="InterPro" id="IPR018108">
    <property type="entry name" value="MCP_transmembrane"/>
</dbReference>
<dbReference type="PANTHER" id="PTHR45618">
    <property type="entry name" value="MITOCHONDRIAL DICARBOXYLATE CARRIER-RELATED"/>
    <property type="match status" value="1"/>
</dbReference>
<organism evidence="12 13">
    <name type="scientific">Zopfia rhizophila CBS 207.26</name>
    <dbReference type="NCBI Taxonomy" id="1314779"/>
    <lineage>
        <taxon>Eukaryota</taxon>
        <taxon>Fungi</taxon>
        <taxon>Dikarya</taxon>
        <taxon>Ascomycota</taxon>
        <taxon>Pezizomycotina</taxon>
        <taxon>Dothideomycetes</taxon>
        <taxon>Dothideomycetes incertae sedis</taxon>
        <taxon>Zopfiaceae</taxon>
        <taxon>Zopfia</taxon>
    </lineage>
</organism>
<evidence type="ECO:0000256" key="5">
    <source>
        <dbReference type="ARBA" id="ARBA00022737"/>
    </source>
</evidence>
<evidence type="ECO:0000313" key="12">
    <source>
        <dbReference type="EMBL" id="KAF2183715.1"/>
    </source>
</evidence>
<dbReference type="Pfam" id="PF00153">
    <property type="entry name" value="Mito_carr"/>
    <property type="match status" value="3"/>
</dbReference>
<evidence type="ECO:0000256" key="3">
    <source>
        <dbReference type="ARBA" id="ARBA00022448"/>
    </source>
</evidence>
<reference evidence="12" key="1">
    <citation type="journal article" date="2020" name="Stud. Mycol.">
        <title>101 Dothideomycetes genomes: a test case for predicting lifestyles and emergence of pathogens.</title>
        <authorList>
            <person name="Haridas S."/>
            <person name="Albert R."/>
            <person name="Binder M."/>
            <person name="Bloem J."/>
            <person name="Labutti K."/>
            <person name="Salamov A."/>
            <person name="Andreopoulos B."/>
            <person name="Baker S."/>
            <person name="Barry K."/>
            <person name="Bills G."/>
            <person name="Bluhm B."/>
            <person name="Cannon C."/>
            <person name="Castanera R."/>
            <person name="Culley D."/>
            <person name="Daum C."/>
            <person name="Ezra D."/>
            <person name="Gonzalez J."/>
            <person name="Henrissat B."/>
            <person name="Kuo A."/>
            <person name="Liang C."/>
            <person name="Lipzen A."/>
            <person name="Lutzoni F."/>
            <person name="Magnuson J."/>
            <person name="Mondo S."/>
            <person name="Nolan M."/>
            <person name="Ohm R."/>
            <person name="Pangilinan J."/>
            <person name="Park H.-J."/>
            <person name="Ramirez L."/>
            <person name="Alfaro M."/>
            <person name="Sun H."/>
            <person name="Tritt A."/>
            <person name="Yoshinaga Y."/>
            <person name="Zwiers L.-H."/>
            <person name="Turgeon B."/>
            <person name="Goodwin S."/>
            <person name="Spatafora J."/>
            <person name="Crous P."/>
            <person name="Grigoriev I."/>
        </authorList>
    </citation>
    <scope>NUCLEOTIDE SEQUENCE</scope>
    <source>
        <strain evidence="12">CBS 207.26</strain>
    </source>
</reference>
<dbReference type="InterPro" id="IPR050391">
    <property type="entry name" value="Mito_Metabolite_Transporter"/>
</dbReference>
<comment type="subcellular location">
    <subcellularLocation>
        <location evidence="1">Mitochondrion inner membrane</location>
        <topology evidence="1">Multi-pass membrane protein</topology>
    </subcellularLocation>
</comment>
<evidence type="ECO:0000256" key="9">
    <source>
        <dbReference type="ARBA" id="ARBA00023136"/>
    </source>
</evidence>
<dbReference type="GO" id="GO:0055085">
    <property type="term" value="P:transmembrane transport"/>
    <property type="evidence" value="ECO:0007669"/>
    <property type="project" value="InterPro"/>
</dbReference>
<keyword evidence="4 10" id="KW-0812">Transmembrane</keyword>
<dbReference type="Proteomes" id="UP000800200">
    <property type="component" value="Unassembled WGS sequence"/>
</dbReference>
<proteinExistence type="inferred from homology"/>
<feature type="repeat" description="Solcar" evidence="10">
    <location>
        <begin position="200"/>
        <end position="288"/>
    </location>
</feature>
<keyword evidence="8" id="KW-0496">Mitochondrion</keyword>
<keyword evidence="7" id="KW-1133">Transmembrane helix</keyword>
<evidence type="ECO:0000256" key="2">
    <source>
        <dbReference type="ARBA" id="ARBA00006375"/>
    </source>
</evidence>
<dbReference type="GO" id="GO:0005743">
    <property type="term" value="C:mitochondrial inner membrane"/>
    <property type="evidence" value="ECO:0007669"/>
    <property type="project" value="UniProtKB-SubCell"/>
</dbReference>
<dbReference type="Gene3D" id="1.50.40.10">
    <property type="entry name" value="Mitochondrial carrier domain"/>
    <property type="match status" value="1"/>
</dbReference>
<feature type="repeat" description="Solcar" evidence="10">
    <location>
        <begin position="9"/>
        <end position="88"/>
    </location>
</feature>
<evidence type="ECO:0000313" key="13">
    <source>
        <dbReference type="Proteomes" id="UP000800200"/>
    </source>
</evidence>
<dbReference type="InterPro" id="IPR023395">
    <property type="entry name" value="MCP_dom_sf"/>
</dbReference>
<dbReference type="PROSITE" id="PS51257">
    <property type="entry name" value="PROKAR_LIPOPROTEIN"/>
    <property type="match status" value="1"/>
</dbReference>
<dbReference type="OrthoDB" id="448427at2759"/>
<evidence type="ECO:0000256" key="1">
    <source>
        <dbReference type="ARBA" id="ARBA00004448"/>
    </source>
</evidence>
<evidence type="ECO:0000256" key="4">
    <source>
        <dbReference type="ARBA" id="ARBA00022692"/>
    </source>
</evidence>